<dbReference type="eggNOG" id="KOG1650">
    <property type="taxonomic scope" value="Eukaryota"/>
</dbReference>
<feature type="transmembrane region" description="Helical" evidence="10">
    <location>
        <begin position="33"/>
        <end position="55"/>
    </location>
</feature>
<accession>V4L1M2</accession>
<keyword evidence="6 10" id="KW-1133">Transmembrane helix</keyword>
<evidence type="ECO:0000256" key="9">
    <source>
        <dbReference type="ARBA" id="ARBA00038341"/>
    </source>
</evidence>
<name>V4L1M2_EUTSA</name>
<dbReference type="Gene3D" id="1.20.1530.20">
    <property type="match status" value="1"/>
</dbReference>
<evidence type="ECO:0000313" key="15">
    <source>
        <dbReference type="Proteomes" id="UP000030689"/>
    </source>
</evidence>
<proteinExistence type="inferred from homology"/>
<evidence type="ECO:0000256" key="7">
    <source>
        <dbReference type="ARBA" id="ARBA00023065"/>
    </source>
</evidence>
<feature type="transmembrane region" description="Helical" evidence="10">
    <location>
        <begin position="241"/>
        <end position="259"/>
    </location>
</feature>
<keyword evidence="7" id="KW-0406">Ion transport</keyword>
<dbReference type="Pfam" id="PF23259">
    <property type="entry name" value="CHX17_C"/>
    <property type="match status" value="1"/>
</dbReference>
<feature type="transmembrane region" description="Helical" evidence="10">
    <location>
        <begin position="280"/>
        <end position="298"/>
    </location>
</feature>
<dbReference type="Proteomes" id="UP000030689">
    <property type="component" value="Unassembled WGS sequence"/>
</dbReference>
<feature type="domain" description="Cation/H+ exchanger transmembrane" evidence="11">
    <location>
        <begin position="50"/>
        <end position="441"/>
    </location>
</feature>
<dbReference type="PANTHER" id="PTHR32468">
    <property type="entry name" value="CATION/H + ANTIPORTER"/>
    <property type="match status" value="1"/>
</dbReference>
<keyword evidence="5" id="KW-0630">Potassium</keyword>
<feature type="transmembrane region" description="Helical" evidence="10">
    <location>
        <begin position="208"/>
        <end position="229"/>
    </location>
</feature>
<evidence type="ECO:0000256" key="6">
    <source>
        <dbReference type="ARBA" id="ARBA00022989"/>
    </source>
</evidence>
<dbReference type="GO" id="GO:0015297">
    <property type="term" value="F:antiporter activity"/>
    <property type="evidence" value="ECO:0007669"/>
    <property type="project" value="InterPro"/>
</dbReference>
<keyword evidence="4 10" id="KW-0812">Transmembrane</keyword>
<feature type="domain" description="Cation/H(+) antiporter central" evidence="12">
    <location>
        <begin position="503"/>
        <end position="624"/>
    </location>
</feature>
<feature type="transmembrane region" description="Helical" evidence="10">
    <location>
        <begin position="62"/>
        <end position="83"/>
    </location>
</feature>
<dbReference type="EMBL" id="KI517609">
    <property type="protein sequence ID" value="ESQ37524.1"/>
    <property type="molecule type" value="Genomic_DNA"/>
</dbReference>
<dbReference type="OrthoDB" id="1938353at2759"/>
<evidence type="ECO:0000256" key="3">
    <source>
        <dbReference type="ARBA" id="ARBA00022538"/>
    </source>
</evidence>
<dbReference type="Pfam" id="PF23256">
    <property type="entry name" value="CHX17_2nd"/>
    <property type="match status" value="1"/>
</dbReference>
<feature type="domain" description="Cation/H(+) antiporter C-terminal" evidence="13">
    <location>
        <begin position="637"/>
        <end position="779"/>
    </location>
</feature>
<evidence type="ECO:0000256" key="10">
    <source>
        <dbReference type="SAM" id="Phobius"/>
    </source>
</evidence>
<dbReference type="InterPro" id="IPR057290">
    <property type="entry name" value="CHX17_C"/>
</dbReference>
<keyword evidence="15" id="KW-1185">Reference proteome</keyword>
<dbReference type="InterPro" id="IPR050794">
    <property type="entry name" value="CPA2_transporter"/>
</dbReference>
<dbReference type="AlphaFoldDB" id="V4L1M2"/>
<gene>
    <name evidence="14" type="ORF">EUTSA_v10002841mg</name>
</gene>
<feature type="transmembrane region" description="Helical" evidence="10">
    <location>
        <begin position="421"/>
        <end position="441"/>
    </location>
</feature>
<evidence type="ECO:0000259" key="13">
    <source>
        <dbReference type="Pfam" id="PF23259"/>
    </source>
</evidence>
<comment type="subcellular location">
    <subcellularLocation>
        <location evidence="1">Membrane</location>
        <topology evidence="1">Multi-pass membrane protein</topology>
    </subcellularLocation>
</comment>
<dbReference type="InterPro" id="IPR038770">
    <property type="entry name" value="Na+/solute_symporter_sf"/>
</dbReference>
<protein>
    <submittedName>
        <fullName evidence="14">Uncharacterized protein</fullName>
    </submittedName>
</protein>
<evidence type="ECO:0000256" key="5">
    <source>
        <dbReference type="ARBA" id="ARBA00022958"/>
    </source>
</evidence>
<dbReference type="Pfam" id="PF00999">
    <property type="entry name" value="Na_H_Exchanger"/>
    <property type="match status" value="1"/>
</dbReference>
<feature type="transmembrane region" description="Helical" evidence="10">
    <location>
        <begin position="134"/>
        <end position="158"/>
    </location>
</feature>
<evidence type="ECO:0000256" key="1">
    <source>
        <dbReference type="ARBA" id="ARBA00004141"/>
    </source>
</evidence>
<evidence type="ECO:0000259" key="12">
    <source>
        <dbReference type="Pfam" id="PF23256"/>
    </source>
</evidence>
<dbReference type="GO" id="GO:0006813">
    <property type="term" value="P:potassium ion transport"/>
    <property type="evidence" value="ECO:0007669"/>
    <property type="project" value="UniProtKB-KW"/>
</dbReference>
<evidence type="ECO:0000259" key="11">
    <source>
        <dbReference type="Pfam" id="PF00999"/>
    </source>
</evidence>
<evidence type="ECO:0000256" key="8">
    <source>
        <dbReference type="ARBA" id="ARBA00023136"/>
    </source>
</evidence>
<comment type="similarity">
    <text evidence="9">Belongs to the monovalent cation:proton antiporter 2 (CPA2) transporter (TC 2.A.37) family. CHX (TC 2.A.37.4) subfamily.</text>
</comment>
<evidence type="ECO:0000256" key="4">
    <source>
        <dbReference type="ARBA" id="ARBA00022692"/>
    </source>
</evidence>
<dbReference type="KEGG" id="eus:EUTSA_v10002841mg"/>
<organism evidence="14 15">
    <name type="scientific">Eutrema salsugineum</name>
    <name type="common">Saltwater cress</name>
    <name type="synonym">Sisymbrium salsugineum</name>
    <dbReference type="NCBI Taxonomy" id="72664"/>
    <lineage>
        <taxon>Eukaryota</taxon>
        <taxon>Viridiplantae</taxon>
        <taxon>Streptophyta</taxon>
        <taxon>Embryophyta</taxon>
        <taxon>Tracheophyta</taxon>
        <taxon>Spermatophyta</taxon>
        <taxon>Magnoliopsida</taxon>
        <taxon>eudicotyledons</taxon>
        <taxon>Gunneridae</taxon>
        <taxon>Pentapetalae</taxon>
        <taxon>rosids</taxon>
        <taxon>malvids</taxon>
        <taxon>Brassicales</taxon>
        <taxon>Brassicaceae</taxon>
        <taxon>Eutremeae</taxon>
        <taxon>Eutrema</taxon>
    </lineage>
</organism>
<dbReference type="GO" id="GO:0016020">
    <property type="term" value="C:membrane"/>
    <property type="evidence" value="ECO:0007669"/>
    <property type="project" value="UniProtKB-SubCell"/>
</dbReference>
<evidence type="ECO:0000256" key="2">
    <source>
        <dbReference type="ARBA" id="ARBA00022448"/>
    </source>
</evidence>
<dbReference type="InterPro" id="IPR006153">
    <property type="entry name" value="Cation/H_exchanger_TM"/>
</dbReference>
<feature type="transmembrane region" description="Helical" evidence="10">
    <location>
        <begin position="359"/>
        <end position="384"/>
    </location>
</feature>
<sequence length="782" mass="87839">MNTTTYNEDICQPLLFNISSNGLWENLKSPGMIFGFSLPLMEIQILLILASIVMTHHMFLKWIGISQIASYMIAGIILGPHLFDLREKSARKLSWDPVLSGNVSLRAFSACGGMMFTFLMSVKTSRRVVFNTGLLPVFIGILTFIVPLVIGLGFRNLFTDNLNPNYMPPKKALSERSVIFATQSSILLPTITYLLSELNILNSEFGRLALSASIINDILSVSFIVLAYSLGTYKNISHSTAYIDLIAMIIFFLLVFFVVKPAMEWIVEQTPEGKPVADRYVHIVILTVMGSAVYSTAFHMKYLLGPLMIGLVIPEGPPLGSTLEDKYEKLTLNVFLPISIAFSTMRCDIMKIVYDLDEIIYNIFLMVLTLVLKLVAGIASCLYCKLPLTESIALSILLSCKSFSEIFLYESTFDDKYISHATYSFLIFYALFYSGIVPLAIRSMYDPKRKYIGYQKRNILSLEPDSDLRILTCVHKPEYISRAIEFIQLLSSPNQELPIMVTVLHLVKLVGQIVPVLISHNKNSKKLINNSYIHTANLVFSQFIQESLDSTNVAMFTALSHENLMHEDICMLALDQTSSMIVVPSGRTWTIDGAFEADDPAIRRLNTSLLEYAPCSIGIFVDRGQFFRKSQRRDNINVCMIFIGGKDDREALSLVTRMKHNPNVRVAVIRLVSNLETDSTNWDYILDHEVITGLKDSEETKNISYTERTVTGGPEVATSVRLLAEEYDLMVVGRDHGMSSPDFSGLKEWIELPELGVIGDLLAVKDLRSRACVLVVQQQHHS</sequence>
<feature type="transmembrane region" description="Helical" evidence="10">
    <location>
        <begin position="178"/>
        <end position="196"/>
    </location>
</feature>
<dbReference type="GO" id="GO:0012505">
    <property type="term" value="C:endomembrane system"/>
    <property type="evidence" value="ECO:0007669"/>
    <property type="project" value="TreeGrafter"/>
</dbReference>
<keyword evidence="2" id="KW-0813">Transport</keyword>
<keyword evidence="8 10" id="KW-0472">Membrane</keyword>
<dbReference type="PANTHER" id="PTHR32468:SF152">
    <property type="entry name" value="CATION_H(+) ANTIPORTER 12"/>
    <property type="match status" value="1"/>
</dbReference>
<feature type="transmembrane region" description="Helical" evidence="10">
    <location>
        <begin position="103"/>
        <end position="122"/>
    </location>
</feature>
<dbReference type="Gramene" id="ESQ37524">
    <property type="protein sequence ID" value="ESQ37524"/>
    <property type="gene ID" value="EUTSA_v10002841mg"/>
</dbReference>
<dbReference type="GO" id="GO:0006885">
    <property type="term" value="P:regulation of pH"/>
    <property type="evidence" value="ECO:0007669"/>
    <property type="project" value="TreeGrafter"/>
</dbReference>
<dbReference type="GO" id="GO:1902600">
    <property type="term" value="P:proton transmembrane transport"/>
    <property type="evidence" value="ECO:0007669"/>
    <property type="project" value="InterPro"/>
</dbReference>
<keyword evidence="3" id="KW-0633">Potassium transport</keyword>
<dbReference type="OMA" id="SIHATYK"/>
<dbReference type="InterPro" id="IPR057291">
    <property type="entry name" value="CHX17_2nd"/>
</dbReference>
<reference evidence="14 15" key="1">
    <citation type="journal article" date="2013" name="Front. Plant Sci.">
        <title>The Reference Genome of the Halophytic Plant Eutrema salsugineum.</title>
        <authorList>
            <person name="Yang R."/>
            <person name="Jarvis D.E."/>
            <person name="Chen H."/>
            <person name="Beilstein M.A."/>
            <person name="Grimwood J."/>
            <person name="Jenkins J."/>
            <person name="Shu S."/>
            <person name="Prochnik S."/>
            <person name="Xin M."/>
            <person name="Ma C."/>
            <person name="Schmutz J."/>
            <person name="Wing R.A."/>
            <person name="Mitchell-Olds T."/>
            <person name="Schumaker K.S."/>
            <person name="Wang X."/>
        </authorList>
    </citation>
    <scope>NUCLEOTIDE SEQUENCE [LARGE SCALE GENOMIC DNA]</scope>
</reference>
<evidence type="ECO:0000313" key="14">
    <source>
        <dbReference type="EMBL" id="ESQ37524.1"/>
    </source>
</evidence>